<reference evidence="1 2" key="1">
    <citation type="submission" date="2021-06" db="EMBL/GenBank/DDBJ databases">
        <authorList>
            <person name="Palmer J.M."/>
        </authorList>
    </citation>
    <scope>NUCLEOTIDE SEQUENCE [LARGE SCALE GENOMIC DNA]</scope>
    <source>
        <strain evidence="1 2">AS_MEX2019</strain>
        <tissue evidence="1">Muscle</tissue>
    </source>
</reference>
<accession>A0ABV0Z7L6</accession>
<protein>
    <submittedName>
        <fullName evidence="1">Uncharacterized protein</fullName>
    </submittedName>
</protein>
<name>A0ABV0Z7L6_9TELE</name>
<evidence type="ECO:0000313" key="1">
    <source>
        <dbReference type="EMBL" id="MEQ2301757.1"/>
    </source>
</evidence>
<keyword evidence="2" id="KW-1185">Reference proteome</keyword>
<proteinExistence type="predicted"/>
<evidence type="ECO:0000313" key="2">
    <source>
        <dbReference type="Proteomes" id="UP001469553"/>
    </source>
</evidence>
<organism evidence="1 2">
    <name type="scientific">Ameca splendens</name>
    <dbReference type="NCBI Taxonomy" id="208324"/>
    <lineage>
        <taxon>Eukaryota</taxon>
        <taxon>Metazoa</taxon>
        <taxon>Chordata</taxon>
        <taxon>Craniata</taxon>
        <taxon>Vertebrata</taxon>
        <taxon>Euteleostomi</taxon>
        <taxon>Actinopterygii</taxon>
        <taxon>Neopterygii</taxon>
        <taxon>Teleostei</taxon>
        <taxon>Neoteleostei</taxon>
        <taxon>Acanthomorphata</taxon>
        <taxon>Ovalentaria</taxon>
        <taxon>Atherinomorphae</taxon>
        <taxon>Cyprinodontiformes</taxon>
        <taxon>Goodeidae</taxon>
        <taxon>Ameca</taxon>
    </lineage>
</organism>
<dbReference type="EMBL" id="JAHRIP010055243">
    <property type="protein sequence ID" value="MEQ2301757.1"/>
    <property type="molecule type" value="Genomic_DNA"/>
</dbReference>
<gene>
    <name evidence="1" type="ORF">AMECASPLE_039397</name>
</gene>
<comment type="caution">
    <text evidence="1">The sequence shown here is derived from an EMBL/GenBank/DDBJ whole genome shotgun (WGS) entry which is preliminary data.</text>
</comment>
<dbReference type="Proteomes" id="UP001469553">
    <property type="component" value="Unassembled WGS sequence"/>
</dbReference>
<sequence length="111" mass="12169">MMFLSGPPAAALINMEALFLLDLILTHIRVSKLKVALLLTNKLIPSPTKADRAVSVHQSHLFLSAVESAQVRRHWTCSSYLPELPANLPACTEKAKKMMQLFSGASVIQIS</sequence>